<dbReference type="Proteomes" id="UP001054945">
    <property type="component" value="Unassembled WGS sequence"/>
</dbReference>
<keyword evidence="1" id="KW-1133">Transmembrane helix</keyword>
<gene>
    <name evidence="2" type="ORF">CEXT_628821</name>
</gene>
<organism evidence="2 3">
    <name type="scientific">Caerostris extrusa</name>
    <name type="common">Bark spider</name>
    <name type="synonym">Caerostris bankana</name>
    <dbReference type="NCBI Taxonomy" id="172846"/>
    <lineage>
        <taxon>Eukaryota</taxon>
        <taxon>Metazoa</taxon>
        <taxon>Ecdysozoa</taxon>
        <taxon>Arthropoda</taxon>
        <taxon>Chelicerata</taxon>
        <taxon>Arachnida</taxon>
        <taxon>Araneae</taxon>
        <taxon>Araneomorphae</taxon>
        <taxon>Entelegynae</taxon>
        <taxon>Araneoidea</taxon>
        <taxon>Araneidae</taxon>
        <taxon>Caerostris</taxon>
    </lineage>
</organism>
<accession>A0AAV4PAS1</accession>
<comment type="caution">
    <text evidence="2">The sequence shown here is derived from an EMBL/GenBank/DDBJ whole genome shotgun (WGS) entry which is preliminary data.</text>
</comment>
<dbReference type="EMBL" id="BPLR01004291">
    <property type="protein sequence ID" value="GIX93724.1"/>
    <property type="molecule type" value="Genomic_DNA"/>
</dbReference>
<keyword evidence="1" id="KW-0472">Membrane</keyword>
<keyword evidence="3" id="KW-1185">Reference proteome</keyword>
<feature type="transmembrane region" description="Helical" evidence="1">
    <location>
        <begin position="20"/>
        <end position="42"/>
    </location>
</feature>
<keyword evidence="1" id="KW-0812">Transmembrane</keyword>
<dbReference type="AlphaFoldDB" id="A0AAV4PAS1"/>
<name>A0AAV4PAS1_CAEEX</name>
<proteinExistence type="predicted"/>
<reference evidence="2 3" key="1">
    <citation type="submission" date="2021-06" db="EMBL/GenBank/DDBJ databases">
        <title>Caerostris extrusa draft genome.</title>
        <authorList>
            <person name="Kono N."/>
            <person name="Arakawa K."/>
        </authorList>
    </citation>
    <scope>NUCLEOTIDE SEQUENCE [LARGE SCALE GENOMIC DNA]</scope>
</reference>
<evidence type="ECO:0000256" key="1">
    <source>
        <dbReference type="SAM" id="Phobius"/>
    </source>
</evidence>
<evidence type="ECO:0000313" key="3">
    <source>
        <dbReference type="Proteomes" id="UP001054945"/>
    </source>
</evidence>
<protein>
    <submittedName>
        <fullName evidence="2">Uncharacterized protein</fullName>
    </submittedName>
</protein>
<sequence length="75" mass="8751">MGYLPIVKATSRYGLRLTAAPLSGVLVILSQKLYWTALWKFGKHPKRPWRERRSRMGLQKALSYRANMADVRYNL</sequence>
<evidence type="ECO:0000313" key="2">
    <source>
        <dbReference type="EMBL" id="GIX93724.1"/>
    </source>
</evidence>